<accession>A0A917D7H1</accession>
<evidence type="ECO:0000313" key="2">
    <source>
        <dbReference type="Proteomes" id="UP000616608"/>
    </source>
</evidence>
<reference evidence="1" key="2">
    <citation type="submission" date="2020-09" db="EMBL/GenBank/DDBJ databases">
        <authorList>
            <person name="Sun Q."/>
            <person name="Zhou Y."/>
        </authorList>
    </citation>
    <scope>NUCLEOTIDE SEQUENCE</scope>
    <source>
        <strain evidence="1">CGMCC 1.15760</strain>
    </source>
</reference>
<dbReference type="InterPro" id="IPR036890">
    <property type="entry name" value="HATPase_C_sf"/>
</dbReference>
<proteinExistence type="predicted"/>
<dbReference type="NCBIfam" id="NF047352">
    <property type="entry name" value="P_loop_sacsin"/>
    <property type="match status" value="1"/>
</dbReference>
<evidence type="ECO:0008006" key="3">
    <source>
        <dbReference type="Google" id="ProtNLM"/>
    </source>
</evidence>
<dbReference type="Gene3D" id="3.30.565.10">
    <property type="entry name" value="Histidine kinase-like ATPase, C-terminal domain"/>
    <property type="match status" value="1"/>
</dbReference>
<protein>
    <recommendedName>
        <fullName evidence="3">ATP-binding protein</fullName>
    </recommendedName>
</protein>
<evidence type="ECO:0000313" key="1">
    <source>
        <dbReference type="EMBL" id="GGG11560.1"/>
    </source>
</evidence>
<dbReference type="Proteomes" id="UP000616608">
    <property type="component" value="Unassembled WGS sequence"/>
</dbReference>
<sequence length="803" mass="93965">MSNEQILLNKVLDASSNTIWDELKKIRESSEGDKKVIRRRWVWELIQNASDCTPKNQRIDISINYSNNQIIFSHNGLPFSYENLLDLITQISSKQSSEEKKTGKFGTGFMSTHLLSEVVTIEGSFIQNDGTYKQLNFVVDRSGNDYKDIKNKTKKMLEDLERLNHYSDELQNEYLKTKFIYSIDQEDILEAVEEGIKDLKDAIPYVLVFNENINSITYNNEIYQRKLEKSSQSNPKIKMVKIESSNSDVKSLLFLDENEVTIGCEVEFINNKLHFLPLSNSLPRLFCEFPLLGTEKFCFPIVVNSKLFDVERDRNAIRDSNERNMSLIKIAISLYKELLEYCSKKENTNNVFNICLINKPINSVIQNHCYKELKKTIESSPIIPIYDDLGGLKKEAFIGDSEVNIFIPIKLEEDTNDEFWQLLSNFKNLKIPSQDSYLGWSKVFIPNINFSYVNEEYLSDSDLTTVNSNLKTHIQSSEWLNKFYSLWINEIGIEKLITNVYVPNQNGDFILFEKIYFDENIDEELKGILGSLGTDIKSKLLNKDITVFEEFYNENTEKKINNKITSNKIEKKVLEILSKETIDNIERESNTQQIFNKLTNWFISNQQDAINWFENIYAKRMMLSSPEENLRRYKIAEKIENHNIRYEELDDIINNREQIISILHNIELSHDEIIQQLKHIVTSSRELKLYVDGLIERSIKNIYTYLSESSYYTLPETLDEWKSIRHSKTIFPAKYKGKDIRIVIRPSDQQQIIFYHEEEFEALDDTEYQLWTDDGKVQRLITLGDLLKTTGISKIPLNNLWKS</sequence>
<dbReference type="SUPFAM" id="SSF55874">
    <property type="entry name" value="ATPase domain of HSP90 chaperone/DNA topoisomerase II/histidine kinase"/>
    <property type="match status" value="1"/>
</dbReference>
<gene>
    <name evidence="1" type="ORF">GCM10007425_02340</name>
</gene>
<reference evidence="1" key="1">
    <citation type="journal article" date="2014" name="Int. J. Syst. Evol. Microbiol.">
        <title>Complete genome sequence of Corynebacterium casei LMG S-19264T (=DSM 44701T), isolated from a smear-ripened cheese.</title>
        <authorList>
            <consortium name="US DOE Joint Genome Institute (JGI-PGF)"/>
            <person name="Walter F."/>
            <person name="Albersmeier A."/>
            <person name="Kalinowski J."/>
            <person name="Ruckert C."/>
        </authorList>
    </citation>
    <scope>NUCLEOTIDE SEQUENCE</scope>
    <source>
        <strain evidence="1">CGMCC 1.15760</strain>
    </source>
</reference>
<comment type="caution">
    <text evidence="1">The sequence shown here is derived from an EMBL/GenBank/DDBJ whole genome shotgun (WGS) entry which is preliminary data.</text>
</comment>
<name>A0A917D7H1_9BACI</name>
<organism evidence="1 2">
    <name type="scientific">Lysinibacillus alkalisoli</name>
    <dbReference type="NCBI Taxonomy" id="1911548"/>
    <lineage>
        <taxon>Bacteria</taxon>
        <taxon>Bacillati</taxon>
        <taxon>Bacillota</taxon>
        <taxon>Bacilli</taxon>
        <taxon>Bacillales</taxon>
        <taxon>Bacillaceae</taxon>
        <taxon>Lysinibacillus</taxon>
    </lineage>
</organism>
<keyword evidence="2" id="KW-1185">Reference proteome</keyword>
<dbReference type="AlphaFoldDB" id="A0A917D7H1"/>
<dbReference type="RefSeq" id="WP_188613178.1">
    <property type="nucleotide sequence ID" value="NZ_BMJT01000001.1"/>
</dbReference>
<dbReference type="EMBL" id="BMJT01000001">
    <property type="protein sequence ID" value="GGG11560.1"/>
    <property type="molecule type" value="Genomic_DNA"/>
</dbReference>